<protein>
    <recommendedName>
        <fullName evidence="3">Nucleoside phosphorylase domain-containing protein</fullName>
    </recommendedName>
</protein>
<evidence type="ECO:0000313" key="2">
    <source>
        <dbReference type="Proteomes" id="UP001365542"/>
    </source>
</evidence>
<reference evidence="1 2" key="1">
    <citation type="submission" date="2019-10" db="EMBL/GenBank/DDBJ databases">
        <authorList>
            <person name="Palmer J.M."/>
        </authorList>
    </citation>
    <scope>NUCLEOTIDE SEQUENCE [LARGE SCALE GENOMIC DNA]</scope>
    <source>
        <strain evidence="1 2">TWF694</strain>
    </source>
</reference>
<dbReference type="Gene3D" id="3.40.50.1580">
    <property type="entry name" value="Nucleoside phosphorylase domain"/>
    <property type="match status" value="1"/>
</dbReference>
<dbReference type="SUPFAM" id="SSF53167">
    <property type="entry name" value="Purine and uridine phosphorylases"/>
    <property type="match status" value="1"/>
</dbReference>
<accession>A0AAV9X0L2</accession>
<keyword evidence="2" id="KW-1185">Reference proteome</keyword>
<dbReference type="AlphaFoldDB" id="A0AAV9X0L2"/>
<dbReference type="InterPro" id="IPR053137">
    <property type="entry name" value="NLR-like"/>
</dbReference>
<proteinExistence type="predicted"/>
<dbReference type="Proteomes" id="UP001365542">
    <property type="component" value="Unassembled WGS sequence"/>
</dbReference>
<dbReference type="GO" id="GO:0009116">
    <property type="term" value="P:nucleoside metabolic process"/>
    <property type="evidence" value="ECO:0007669"/>
    <property type="project" value="InterPro"/>
</dbReference>
<dbReference type="GO" id="GO:0003824">
    <property type="term" value="F:catalytic activity"/>
    <property type="evidence" value="ECO:0007669"/>
    <property type="project" value="InterPro"/>
</dbReference>
<gene>
    <name evidence="1" type="ORF">TWF694_003830</name>
</gene>
<sequence>MSPLNQSSQSSSLANTGMMNETSLKQLTTLHYTVAWFCALPIPELLAAKKMLDNPHRTPAVDILEDQNAYTCGDINGHNVVITCLPLGDIGNLSAATVVENLTRSFKNIKFALLVGIGGGVPRTPHLKDPSKDIHLGDVVVGWTSHEAEAVVKWDKGKRLADGRYQIISRLPPPSRYIGNALSKLLAKHACGETNFPQHLARCNSEVFSPPSTSEDTLYPSDYIHPSGEPDCSKCDPRLGVPRLPRLKNTFEFHFGTIATGDTVMKDGALRDQVSHDCYDAMCFDMEAAGILNRQNCLVIRGISDYADTHKNDQWQPYAAATAAAFTREYLYTIDPGILGGIPESVETNRVNERNSTLQLSQNAILLPDIFTSDLIKIGQLVVNPLVPNFNNYTPPADLVKDLEIMRPEPVTAYRRLIGVDANGKFIVSLAKSHTIGFGTRKPSNTLEVNAEQLLYQTFQNATEALRKICESEEAKKWIADLALGGKPFYFVFGLLWLQHAEFKRAIASESNRYTTAPLDENSQLPHHLRMQISRFKTESLECRINGVFGIELMKAKWGWFRRTGNPTWDDKVHWKWPHRAYKGGALEDREFVLDLEHVDINDLNALMSNEIDTVDPDDE</sequence>
<name>A0AAV9X0L2_9PEZI</name>
<organism evidence="1 2">
    <name type="scientific">Orbilia ellipsospora</name>
    <dbReference type="NCBI Taxonomy" id="2528407"/>
    <lineage>
        <taxon>Eukaryota</taxon>
        <taxon>Fungi</taxon>
        <taxon>Dikarya</taxon>
        <taxon>Ascomycota</taxon>
        <taxon>Pezizomycotina</taxon>
        <taxon>Orbiliomycetes</taxon>
        <taxon>Orbiliales</taxon>
        <taxon>Orbiliaceae</taxon>
        <taxon>Orbilia</taxon>
    </lineage>
</organism>
<dbReference type="PANTHER" id="PTHR46082">
    <property type="entry name" value="ATP/GTP-BINDING PROTEIN-RELATED"/>
    <property type="match status" value="1"/>
</dbReference>
<dbReference type="PANTHER" id="PTHR46082:SF11">
    <property type="entry name" value="AAA+ ATPASE DOMAIN-CONTAINING PROTEIN-RELATED"/>
    <property type="match status" value="1"/>
</dbReference>
<comment type="caution">
    <text evidence="1">The sequence shown here is derived from an EMBL/GenBank/DDBJ whole genome shotgun (WGS) entry which is preliminary data.</text>
</comment>
<dbReference type="InterPro" id="IPR035994">
    <property type="entry name" value="Nucleoside_phosphorylase_sf"/>
</dbReference>
<evidence type="ECO:0008006" key="3">
    <source>
        <dbReference type="Google" id="ProtNLM"/>
    </source>
</evidence>
<evidence type="ECO:0000313" key="1">
    <source>
        <dbReference type="EMBL" id="KAK6530478.1"/>
    </source>
</evidence>
<dbReference type="EMBL" id="JAVHJO010000013">
    <property type="protein sequence ID" value="KAK6530478.1"/>
    <property type="molecule type" value="Genomic_DNA"/>
</dbReference>